<accession>A0AAD9DH30</accession>
<gene>
    <name evidence="2" type="ORF">QTG54_002266</name>
</gene>
<feature type="compositionally biased region" description="Polar residues" evidence="1">
    <location>
        <begin position="714"/>
        <end position="742"/>
    </location>
</feature>
<evidence type="ECO:0000313" key="2">
    <source>
        <dbReference type="EMBL" id="KAK1746922.1"/>
    </source>
</evidence>
<evidence type="ECO:0000256" key="1">
    <source>
        <dbReference type="SAM" id="MobiDB-lite"/>
    </source>
</evidence>
<organism evidence="2 3">
    <name type="scientific">Skeletonema marinoi</name>
    <dbReference type="NCBI Taxonomy" id="267567"/>
    <lineage>
        <taxon>Eukaryota</taxon>
        <taxon>Sar</taxon>
        <taxon>Stramenopiles</taxon>
        <taxon>Ochrophyta</taxon>
        <taxon>Bacillariophyta</taxon>
        <taxon>Coscinodiscophyceae</taxon>
        <taxon>Thalassiosirophycidae</taxon>
        <taxon>Thalassiosirales</taxon>
        <taxon>Skeletonemataceae</taxon>
        <taxon>Skeletonema</taxon>
        <taxon>Skeletonema marinoi-dohrnii complex</taxon>
    </lineage>
</organism>
<evidence type="ECO:0000313" key="3">
    <source>
        <dbReference type="Proteomes" id="UP001224775"/>
    </source>
</evidence>
<feature type="region of interest" description="Disordered" evidence="1">
    <location>
        <begin position="1"/>
        <end position="61"/>
    </location>
</feature>
<protein>
    <submittedName>
        <fullName evidence="2">Uncharacterized protein</fullName>
    </submittedName>
</protein>
<feature type="compositionally biased region" description="Low complexity" evidence="1">
    <location>
        <begin position="47"/>
        <end position="59"/>
    </location>
</feature>
<feature type="compositionally biased region" description="Polar residues" evidence="1">
    <location>
        <begin position="192"/>
        <end position="201"/>
    </location>
</feature>
<reference evidence="2" key="1">
    <citation type="submission" date="2023-06" db="EMBL/GenBank/DDBJ databases">
        <title>Survivors Of The Sea: Transcriptome response of Skeletonema marinoi to long-term dormancy.</title>
        <authorList>
            <person name="Pinder M.I.M."/>
            <person name="Kourtchenko O."/>
            <person name="Robertson E.K."/>
            <person name="Larsson T."/>
            <person name="Maumus F."/>
            <person name="Osuna-Cruz C.M."/>
            <person name="Vancaester E."/>
            <person name="Stenow R."/>
            <person name="Vandepoele K."/>
            <person name="Ploug H."/>
            <person name="Bruchert V."/>
            <person name="Godhe A."/>
            <person name="Topel M."/>
        </authorList>
    </citation>
    <scope>NUCLEOTIDE SEQUENCE</scope>
    <source>
        <strain evidence="2">R05AC</strain>
    </source>
</reference>
<name>A0AAD9DH30_9STRA</name>
<dbReference type="EMBL" id="JATAAI010000003">
    <property type="protein sequence ID" value="KAK1746922.1"/>
    <property type="molecule type" value="Genomic_DNA"/>
</dbReference>
<comment type="caution">
    <text evidence="2">The sequence shown here is derived from an EMBL/GenBank/DDBJ whole genome shotgun (WGS) entry which is preliminary data.</text>
</comment>
<dbReference type="InterPro" id="IPR036322">
    <property type="entry name" value="WD40_repeat_dom_sf"/>
</dbReference>
<dbReference type="AlphaFoldDB" id="A0AAD9DH30"/>
<sequence>MTSLITPKKGDNTSDLKNHKVVKQKPTTSTIKSNAAGSSKSGTIKWPPASSAKSLPPLSGRISDLLHPTSQHNMNNDNVHNKLKPNAALSARDTIEFEVNQECTSLTLVPSGRIAVAGFSDGTLRLFDLTGLFARDRNDPRNFVSASATDKSQQTKKTKKKNELDELFDDDSSGEESFQVEEEQEMVFGTAEEQQSSSLSPSKKGGRSGSTLVIDSNVNQRYGAVACQIHSRGVHTSLLMDVAISEDGMYAFGGVLRGSVELAAVYLGDVEEYIDRKLEDPNALGSAAVSNSVVSVLDLIQVDRHADAKLRGFGACTRLWNGWDRSKADRPEYLLLSGKGIKNIHIWSYKPSRIEKEEESVWTCLYDTQTNGTSINQLYFRHNALGHLQGISKSDDQKLRVWDLSYEQKRIASDSDGSDRPKRPDYVDVASTEGTIGVCGPYAFASGSLGGMHNIINVVGLDADDVSSPFNCTELALPAGGTDHFVDRRKASRTGRQQRGDLKSIVNVTGLVFDASHALLQLSDSSVVQYRHDESGHPFLVPISQSMCTTFIDDDVAALIDSPPQQHHSKKLSLARVGSEGMVLFAVSSFNESTSRGAIALRALPGSENQINSTSKPRRYWGFNGLKKRNGLSQRVVKPKPIVTHHVNEMRPGAANTMSGKKQVNFSKTPSATKLSSSLKPAMVTCTPKKASNDIELEESPGPMDSQLESIAVNSSQQPFISPKRSSPTIDKETLNNNSSVTIPAKKRRKKTTPTPKNTPNQAIQKEEKLTTKSSSKPTPKPPQKKTSLPLCGKKKVGFVGMTMQQDYVEKPLPELCYQQKERPLLLVEHHPSNTVNSRYENIQSSSNDISRGSREHQHCHERQQLAAKHRAEHEMLRKKVLFSIRHVLSTWDIELSSNKNFSTIVESATKWFDEALLDHEEVLADMLDRQAMEAESLAARQTAELVGKLAPMLRVSFPFPEVFEQAKQELQSTLTN</sequence>
<feature type="region of interest" description="Disordered" evidence="1">
    <location>
        <begin position="139"/>
        <end position="211"/>
    </location>
</feature>
<feature type="compositionally biased region" description="Basic and acidic residues" evidence="1">
    <location>
        <begin position="8"/>
        <end position="18"/>
    </location>
</feature>
<dbReference type="Proteomes" id="UP001224775">
    <property type="component" value="Unassembled WGS sequence"/>
</dbReference>
<feature type="compositionally biased region" description="Polar residues" evidence="1">
    <location>
        <begin position="25"/>
        <end position="42"/>
    </location>
</feature>
<feature type="region of interest" description="Disordered" evidence="1">
    <location>
        <begin position="714"/>
        <end position="791"/>
    </location>
</feature>
<feature type="compositionally biased region" description="Acidic residues" evidence="1">
    <location>
        <begin position="165"/>
        <end position="185"/>
    </location>
</feature>
<keyword evidence="3" id="KW-1185">Reference proteome</keyword>
<dbReference type="SUPFAM" id="SSF50978">
    <property type="entry name" value="WD40 repeat-like"/>
    <property type="match status" value="1"/>
</dbReference>
<proteinExistence type="predicted"/>